<keyword evidence="12" id="KW-1185">Reference proteome</keyword>
<evidence type="ECO:0000256" key="5">
    <source>
        <dbReference type="ARBA" id="ARBA00022822"/>
    </source>
</evidence>
<keyword evidence="5 9" id="KW-0822">Tryptophan biosynthesis</keyword>
<dbReference type="RefSeq" id="WP_114410202.1">
    <property type="nucleotide sequence ID" value="NZ_QOWE01000049.1"/>
</dbReference>
<keyword evidence="6 9" id="KW-0057">Aromatic amino acid biosynthesis</keyword>
<evidence type="ECO:0000256" key="3">
    <source>
        <dbReference type="ARBA" id="ARBA00011270"/>
    </source>
</evidence>
<dbReference type="Pfam" id="PF00290">
    <property type="entry name" value="Trp_syntA"/>
    <property type="match status" value="1"/>
</dbReference>
<evidence type="ECO:0000256" key="6">
    <source>
        <dbReference type="ARBA" id="ARBA00023141"/>
    </source>
</evidence>
<reference evidence="11 12" key="1">
    <citation type="submission" date="2018-07" db="EMBL/GenBank/DDBJ databases">
        <title>Genome analysis of Larkinella rosea.</title>
        <authorList>
            <person name="Zhou Z."/>
            <person name="Wang G."/>
        </authorList>
    </citation>
    <scope>NUCLEOTIDE SEQUENCE [LARGE SCALE GENOMIC DNA]</scope>
    <source>
        <strain evidence="12">zzj9</strain>
    </source>
</reference>
<accession>A0A368JCQ2</accession>
<comment type="function">
    <text evidence="1 9">The alpha subunit is responsible for the aldol cleavage of indoleglycerol phosphate to indole and glyceraldehyde 3-phosphate.</text>
</comment>
<evidence type="ECO:0000256" key="4">
    <source>
        <dbReference type="ARBA" id="ARBA00022605"/>
    </source>
</evidence>
<dbReference type="PANTHER" id="PTHR43406:SF1">
    <property type="entry name" value="TRYPTOPHAN SYNTHASE ALPHA CHAIN, CHLOROPLASTIC"/>
    <property type="match status" value="1"/>
</dbReference>
<gene>
    <name evidence="9" type="primary">trpA</name>
    <name evidence="11" type="ORF">DUE52_31930</name>
</gene>
<feature type="active site" description="Proton acceptor" evidence="9">
    <location>
        <position position="46"/>
    </location>
</feature>
<dbReference type="GO" id="GO:0004834">
    <property type="term" value="F:tryptophan synthase activity"/>
    <property type="evidence" value="ECO:0007669"/>
    <property type="project" value="UniProtKB-UniRule"/>
</dbReference>
<protein>
    <recommendedName>
        <fullName evidence="9">Tryptophan synthase alpha chain</fullName>
        <ecNumber evidence="9">4.2.1.20</ecNumber>
    </recommendedName>
</protein>
<dbReference type="GO" id="GO:0005829">
    <property type="term" value="C:cytosol"/>
    <property type="evidence" value="ECO:0007669"/>
    <property type="project" value="TreeGrafter"/>
</dbReference>
<evidence type="ECO:0000256" key="9">
    <source>
        <dbReference type="HAMAP-Rule" id="MF_00131"/>
    </source>
</evidence>
<evidence type="ECO:0000256" key="7">
    <source>
        <dbReference type="ARBA" id="ARBA00023239"/>
    </source>
</evidence>
<evidence type="ECO:0000256" key="10">
    <source>
        <dbReference type="RuleBase" id="RU003662"/>
    </source>
</evidence>
<dbReference type="SUPFAM" id="SSF51366">
    <property type="entry name" value="Ribulose-phoshate binding barrel"/>
    <property type="match status" value="1"/>
</dbReference>
<evidence type="ECO:0000313" key="12">
    <source>
        <dbReference type="Proteomes" id="UP000253383"/>
    </source>
</evidence>
<dbReference type="AlphaFoldDB" id="A0A368JCQ2"/>
<feature type="active site" description="Proton acceptor" evidence="9">
    <location>
        <position position="57"/>
    </location>
</feature>
<dbReference type="PANTHER" id="PTHR43406">
    <property type="entry name" value="TRYPTOPHAN SYNTHASE, ALPHA CHAIN"/>
    <property type="match status" value="1"/>
</dbReference>
<dbReference type="FunFam" id="3.20.20.70:FF:000037">
    <property type="entry name" value="Tryptophan synthase alpha chain"/>
    <property type="match status" value="1"/>
</dbReference>
<evidence type="ECO:0000256" key="2">
    <source>
        <dbReference type="ARBA" id="ARBA00004733"/>
    </source>
</evidence>
<dbReference type="InterPro" id="IPR002028">
    <property type="entry name" value="Trp_synthase_suA"/>
</dbReference>
<dbReference type="EC" id="4.2.1.20" evidence="9"/>
<dbReference type="HAMAP" id="MF_00131">
    <property type="entry name" value="Trp_synth_alpha"/>
    <property type="match status" value="1"/>
</dbReference>
<comment type="subunit">
    <text evidence="3 9">Tetramer of two alpha and two beta chains.</text>
</comment>
<keyword evidence="4 9" id="KW-0028">Amino-acid biosynthesis</keyword>
<sequence length="271" mass="30451">MNRITALFQKKSEQILNVYFTAGFPQLHDTAPILETLQEAGVDLIEIGMPYSDPVADGETIQQSNQKALHNGMSLRVLFEQLEGIRQKVRVPILLMGYLNPVVQFGVEAFCRQCAEVGVDGIIVPDLPIDVYEREYKAIFDQYGLQNIFLITPQTTENRIRQIDQLTNGFIYMVSSASTTGSQKGITDEMKAYFSRIEAMKIKNPRLIGFGIQDYSTFQTASQYANGAIIGSAFVRLLEQNQENKTAAIHDFIHSIRFSEPQEKINSVLTA</sequence>
<dbReference type="InterPro" id="IPR011060">
    <property type="entry name" value="RibuloseP-bd_barrel"/>
</dbReference>
<comment type="catalytic activity">
    <reaction evidence="8 9">
        <text>(1S,2R)-1-C-(indol-3-yl)glycerol 3-phosphate + L-serine = D-glyceraldehyde 3-phosphate + L-tryptophan + H2O</text>
        <dbReference type="Rhea" id="RHEA:10532"/>
        <dbReference type="ChEBI" id="CHEBI:15377"/>
        <dbReference type="ChEBI" id="CHEBI:33384"/>
        <dbReference type="ChEBI" id="CHEBI:57912"/>
        <dbReference type="ChEBI" id="CHEBI:58866"/>
        <dbReference type="ChEBI" id="CHEBI:59776"/>
        <dbReference type="EC" id="4.2.1.20"/>
    </reaction>
</comment>
<dbReference type="CDD" id="cd04724">
    <property type="entry name" value="Tryptophan_synthase_alpha"/>
    <property type="match status" value="1"/>
</dbReference>
<organism evidence="11 12">
    <name type="scientific">Larkinella punicea</name>
    <dbReference type="NCBI Taxonomy" id="2315727"/>
    <lineage>
        <taxon>Bacteria</taxon>
        <taxon>Pseudomonadati</taxon>
        <taxon>Bacteroidota</taxon>
        <taxon>Cytophagia</taxon>
        <taxon>Cytophagales</taxon>
        <taxon>Spirosomataceae</taxon>
        <taxon>Larkinella</taxon>
    </lineage>
</organism>
<proteinExistence type="inferred from homology"/>
<comment type="caution">
    <text evidence="11">The sequence shown here is derived from an EMBL/GenBank/DDBJ whole genome shotgun (WGS) entry which is preliminary data.</text>
</comment>
<evidence type="ECO:0000313" key="11">
    <source>
        <dbReference type="EMBL" id="RCR65449.1"/>
    </source>
</evidence>
<dbReference type="PROSITE" id="PS00167">
    <property type="entry name" value="TRP_SYNTHASE_ALPHA"/>
    <property type="match status" value="1"/>
</dbReference>
<evidence type="ECO:0000256" key="8">
    <source>
        <dbReference type="ARBA" id="ARBA00049047"/>
    </source>
</evidence>
<comment type="pathway">
    <text evidence="2 9">Amino-acid biosynthesis; L-tryptophan biosynthesis; L-tryptophan from chorismate: step 5/5.</text>
</comment>
<dbReference type="InterPro" id="IPR013785">
    <property type="entry name" value="Aldolase_TIM"/>
</dbReference>
<evidence type="ECO:0000256" key="1">
    <source>
        <dbReference type="ARBA" id="ARBA00003365"/>
    </source>
</evidence>
<dbReference type="OrthoDB" id="9804578at2"/>
<dbReference type="EMBL" id="QOWE01000049">
    <property type="protein sequence ID" value="RCR65449.1"/>
    <property type="molecule type" value="Genomic_DNA"/>
</dbReference>
<dbReference type="InterPro" id="IPR018204">
    <property type="entry name" value="Trp_synthase_alpha_AS"/>
</dbReference>
<dbReference type="Proteomes" id="UP000253383">
    <property type="component" value="Unassembled WGS sequence"/>
</dbReference>
<dbReference type="UniPathway" id="UPA00035">
    <property type="reaction ID" value="UER00044"/>
</dbReference>
<name>A0A368JCQ2_9BACT</name>
<dbReference type="Gene3D" id="3.20.20.70">
    <property type="entry name" value="Aldolase class I"/>
    <property type="match status" value="1"/>
</dbReference>
<keyword evidence="7 9" id="KW-0456">Lyase</keyword>
<comment type="similarity">
    <text evidence="9 10">Belongs to the TrpA family.</text>
</comment>
<dbReference type="NCBIfam" id="TIGR00262">
    <property type="entry name" value="trpA"/>
    <property type="match status" value="1"/>
</dbReference>